<evidence type="ECO:0000313" key="1">
    <source>
        <dbReference type="EMBL" id="RRT77001.1"/>
    </source>
</evidence>
<reference evidence="1 2" key="1">
    <citation type="journal article" date="2014" name="Agronomy (Basel)">
        <title>A Draft Genome Sequence for Ensete ventricosum, the Drought-Tolerant Tree Against Hunger.</title>
        <authorList>
            <person name="Harrison J."/>
            <person name="Moore K.A."/>
            <person name="Paszkiewicz K."/>
            <person name="Jones T."/>
            <person name="Grant M."/>
            <person name="Ambacheew D."/>
            <person name="Muzemil S."/>
            <person name="Studholme D.J."/>
        </authorList>
    </citation>
    <scope>NUCLEOTIDE SEQUENCE [LARGE SCALE GENOMIC DNA]</scope>
</reference>
<dbReference type="AlphaFoldDB" id="A0A427ALH4"/>
<gene>
    <name evidence="1" type="ORF">B296_00021082</name>
</gene>
<comment type="caution">
    <text evidence="1">The sequence shown here is derived from an EMBL/GenBank/DDBJ whole genome shotgun (WGS) entry which is preliminary data.</text>
</comment>
<dbReference type="Proteomes" id="UP000287651">
    <property type="component" value="Unassembled WGS sequence"/>
</dbReference>
<dbReference type="EMBL" id="AMZH03002039">
    <property type="protein sequence ID" value="RRT77001.1"/>
    <property type="molecule type" value="Genomic_DNA"/>
</dbReference>
<sequence>MAKKRNNDRLLPKPQRTLEPKTWQFMIGREQDADAIVSRKPIPSRRIRSFTIDLCSKDCTGGCRADLATKGRTTEATARIESAVAAGRWYERNIAALSVGVG</sequence>
<evidence type="ECO:0000313" key="2">
    <source>
        <dbReference type="Proteomes" id="UP000287651"/>
    </source>
</evidence>
<proteinExistence type="predicted"/>
<organism evidence="1 2">
    <name type="scientific">Ensete ventricosum</name>
    <name type="common">Abyssinian banana</name>
    <name type="synonym">Musa ensete</name>
    <dbReference type="NCBI Taxonomy" id="4639"/>
    <lineage>
        <taxon>Eukaryota</taxon>
        <taxon>Viridiplantae</taxon>
        <taxon>Streptophyta</taxon>
        <taxon>Embryophyta</taxon>
        <taxon>Tracheophyta</taxon>
        <taxon>Spermatophyta</taxon>
        <taxon>Magnoliopsida</taxon>
        <taxon>Liliopsida</taxon>
        <taxon>Zingiberales</taxon>
        <taxon>Musaceae</taxon>
        <taxon>Ensete</taxon>
    </lineage>
</organism>
<accession>A0A427ALH4</accession>
<protein>
    <submittedName>
        <fullName evidence="1">Uncharacterized protein</fullName>
    </submittedName>
</protein>
<name>A0A427ALH4_ENSVE</name>